<feature type="domain" description="TIR" evidence="2">
    <location>
        <begin position="1"/>
        <end position="130"/>
    </location>
</feature>
<dbReference type="InterPro" id="IPR027417">
    <property type="entry name" value="P-loop_NTPase"/>
</dbReference>
<reference evidence="3" key="1">
    <citation type="submission" date="2022-05" db="EMBL/GenBank/DDBJ databases">
        <title>Halomonas geminus sp. nov. and Halomonas llamarensis sp. nov. isolated from high-altitude salars of the Atacama Desert.</title>
        <authorList>
            <person name="Hintersatz C."/>
            <person name="Rojas L.A."/>
            <person name="Wei T.-S."/>
            <person name="Kutschke S."/>
            <person name="Lehmann F."/>
            <person name="Jain R."/>
            <person name="Pollmann K."/>
        </authorList>
    </citation>
    <scope>NUCLEOTIDE SEQUENCE</scope>
    <source>
        <strain evidence="3">ATCH28</strain>
    </source>
</reference>
<feature type="repeat" description="WD" evidence="1">
    <location>
        <begin position="1003"/>
        <end position="1044"/>
    </location>
</feature>
<keyword evidence="4" id="KW-1185">Reference proteome</keyword>
<evidence type="ECO:0000313" key="4">
    <source>
        <dbReference type="Proteomes" id="UP001165369"/>
    </source>
</evidence>
<dbReference type="Gene3D" id="3.40.50.300">
    <property type="entry name" value="P-loop containing nucleotide triphosphate hydrolases"/>
    <property type="match status" value="1"/>
</dbReference>
<comment type="caution">
    <text evidence="3">The sequence shown here is derived from an EMBL/GenBank/DDBJ whole genome shotgun (WGS) entry which is preliminary data.</text>
</comment>
<dbReference type="EMBL" id="JAMJPK010000002">
    <property type="protein sequence ID" value="MCL7939706.1"/>
    <property type="molecule type" value="Genomic_DNA"/>
</dbReference>
<evidence type="ECO:0000256" key="1">
    <source>
        <dbReference type="PROSITE-ProRule" id="PRU00221"/>
    </source>
</evidence>
<proteinExistence type="predicted"/>
<evidence type="ECO:0000259" key="2">
    <source>
        <dbReference type="PROSITE" id="PS50104"/>
    </source>
</evidence>
<dbReference type="SUPFAM" id="SSF52200">
    <property type="entry name" value="Toll/Interleukin receptor TIR domain"/>
    <property type="match status" value="1"/>
</dbReference>
<dbReference type="InterPro" id="IPR015943">
    <property type="entry name" value="WD40/YVTN_repeat-like_dom_sf"/>
</dbReference>
<evidence type="ECO:0000313" key="3">
    <source>
        <dbReference type="EMBL" id="MCL7939706.1"/>
    </source>
</evidence>
<dbReference type="SUPFAM" id="SSF52540">
    <property type="entry name" value="P-loop containing nucleoside triphosphate hydrolases"/>
    <property type="match status" value="1"/>
</dbReference>
<dbReference type="SUPFAM" id="SSF50998">
    <property type="entry name" value="Quinoprotein alcohol dehydrogenase-like"/>
    <property type="match status" value="2"/>
</dbReference>
<dbReference type="InterPro" id="IPR011047">
    <property type="entry name" value="Quinoprotein_ADH-like_sf"/>
</dbReference>
<dbReference type="InterPro" id="IPR000157">
    <property type="entry name" value="TIR_dom"/>
</dbReference>
<dbReference type="Gene3D" id="2.130.10.10">
    <property type="entry name" value="YVTN repeat-like/Quinoprotein amine dehydrogenase"/>
    <property type="match status" value="4"/>
</dbReference>
<dbReference type="Gene3D" id="3.40.50.10140">
    <property type="entry name" value="Toll/interleukin-1 receptor homology (TIR) domain"/>
    <property type="match status" value="1"/>
</dbReference>
<feature type="repeat" description="WD" evidence="1">
    <location>
        <begin position="1296"/>
        <end position="1337"/>
    </location>
</feature>
<sequence length="1421" mass="153670">MSTLFISHSSHDASAAREMAAWLQQQGHHSFFLDFDPELGIPPGRDWEAELYRHLRACQALIVLCSESAMASCWCLAELSHARALGKRIFPVRIAPCTLRPQLAELQVIDLIKEPELGYERLGRELTSVFDWDRSRPPYPGLMAFQEADAAIFFGRDAEIQQAMDRLHQLRDFGGPRLLLFLGASGSGKSSLVRAGLMPRLRAVPDAWTVIGPIRPRDRPLDELVVQLEHGLAAAGVEVGTQPALATLAEADPGALSELQHVLRRYPGRAHSTLVLVIDQLEELLSNSAQAEQFMRLVRPVLQDTGAPVLCIATLRSDFLGALQAHPAWRDLSLVPVTVEPLSVEGFSAVIEGPAELAGLELEPGLVRAMVADTATQDALPLLAFTLRELWETGGADGRLTLAEYRDRLGGLHGSVAKAAEAVLAAAAPSPEQRRALRAALFDLVRLDEEGRFTRQVVPWETLPASSHPLLERFVQARLLIAGSDHGVRTLEVAHEALFRVWRRLNRWLEANRAALRTRDALRRAASEWQAAGRPGELLVHRGSRLEGALALTTAASFSLDDTEVRYLQACRRRERLKRGWITAAWVSLLSAVVGLSWLAWSLHQQERMTRQGLADLHWANAVSARDRDARPLKASHHFMQVAELALDPQRAASAYWAGTWPGIGPRLAGAADLGPALMMADFEAGDAAGDAVRLWSGAGVSQAWSWSDAAAPPALPAGRHWIQTFSPEGQRWEHRFVLHDDNGPAQIRDRRSGALLAELPPAVDRVWIGGSDETLAVTTSPAGDTRIWNLAGGESHEGWRHAAGLAGVAISPDGARLLIWTRDGAAVVWGVDGARVQARHEGDIVGGVLGGQPHEVVLWNRDGRLWLPGMSDFAPDAAEGGRCSPRAIGARFLDAPHRLLVWNHGACGTARLWDLEEQRSVGAVIRHRDELAPPVLQGDRLVTWSPTGGPARLWHAGSGEPVATLDGPVAAARFIRDDALLTRGGSDVRLWSSHDGEPLGLPLRHAAGVRAASVSEDGQRLLSWGGDGGLRLWQLPVRRTATSWRLPAVVLDAALVAGEATVRAVTLDGRLHVWPTTSDAAPESRPLDAQAVFAAFAPGGHRLLTAGADGDVRLWSWEEGDFRALASPGGTSGDAPLAGVAWSPDADRLLFWGAQGCTAWLWRVGSARTVAIRHGDDVECRLRGASFAAGQGGVLTWGEDRRLRRWDVESPVPMAPLVEGVLVRHAELDGGQLLVASDDGVVRLGSWSGGGDVETLFPHDDVQGARRHTGTGRLLSWGGGTARIWEADSRTLIASLAHDGDIAGAAFTPDGERVLSWQRRGSVRLWDAISGHPLTPALQGTGRTPPAIDVDFTAGAHRLLVTSGEELTLWQLPPVSPPPLKPALHQQRSTGTWLTSPGEVEVLSAAAWRELSTELAPPDD</sequence>
<keyword evidence="1" id="KW-0853">WD repeat</keyword>
<dbReference type="InterPro" id="IPR035897">
    <property type="entry name" value="Toll_tir_struct_dom_sf"/>
</dbReference>
<dbReference type="Proteomes" id="UP001165369">
    <property type="component" value="Unassembled WGS sequence"/>
</dbReference>
<accession>A0ABT0SYG6</accession>
<dbReference type="InterPro" id="IPR049052">
    <property type="entry name" value="nSTAND1"/>
</dbReference>
<dbReference type="RefSeq" id="WP_250059703.1">
    <property type="nucleotide sequence ID" value="NZ_JAMJPK010000002.1"/>
</dbReference>
<gene>
    <name evidence="3" type="ORF">M8009_05210</name>
</gene>
<dbReference type="PROSITE" id="PS50104">
    <property type="entry name" value="TIR"/>
    <property type="match status" value="1"/>
</dbReference>
<dbReference type="PROSITE" id="PS50294">
    <property type="entry name" value="WD_REPEATS_REGION"/>
    <property type="match status" value="1"/>
</dbReference>
<dbReference type="SMART" id="SM00320">
    <property type="entry name" value="WD40"/>
    <property type="match status" value="8"/>
</dbReference>
<organism evidence="3 4">
    <name type="scientific">Halomonas gemina</name>
    <dbReference type="NCBI Taxonomy" id="2945105"/>
    <lineage>
        <taxon>Bacteria</taxon>
        <taxon>Pseudomonadati</taxon>
        <taxon>Pseudomonadota</taxon>
        <taxon>Gammaproteobacteria</taxon>
        <taxon>Oceanospirillales</taxon>
        <taxon>Halomonadaceae</taxon>
        <taxon>Halomonas</taxon>
    </lineage>
</organism>
<feature type="repeat" description="WD" evidence="1">
    <location>
        <begin position="1096"/>
        <end position="1126"/>
    </location>
</feature>
<dbReference type="Pfam" id="PF13676">
    <property type="entry name" value="TIR_2"/>
    <property type="match status" value="1"/>
</dbReference>
<protein>
    <submittedName>
        <fullName evidence="3">TIR domain-containing protein</fullName>
    </submittedName>
</protein>
<dbReference type="PROSITE" id="PS50082">
    <property type="entry name" value="WD_REPEATS_2"/>
    <property type="match status" value="3"/>
</dbReference>
<dbReference type="PANTHER" id="PTHR19879">
    <property type="entry name" value="TRANSCRIPTION INITIATION FACTOR TFIID"/>
    <property type="match status" value="1"/>
</dbReference>
<name>A0ABT0SYG6_9GAMM</name>
<dbReference type="Pfam" id="PF20703">
    <property type="entry name" value="nSTAND1"/>
    <property type="match status" value="1"/>
</dbReference>
<dbReference type="PANTHER" id="PTHR19879:SF9">
    <property type="entry name" value="TRANSCRIPTION INITIATION FACTOR TFIID SUBUNIT 5"/>
    <property type="match status" value="1"/>
</dbReference>
<dbReference type="Pfam" id="PF00400">
    <property type="entry name" value="WD40"/>
    <property type="match status" value="1"/>
</dbReference>
<dbReference type="InterPro" id="IPR001680">
    <property type="entry name" value="WD40_rpt"/>
</dbReference>